<reference evidence="4" key="1">
    <citation type="submission" date="2016-04" db="EMBL/GenBank/DDBJ databases">
        <title>Draft genome sequence of Paludibacter jiangxiensis strain NM7.</title>
        <authorList>
            <person name="Qiu Y."/>
            <person name="Matsuura N."/>
            <person name="Ohashi A."/>
            <person name="Tourlousse M.D."/>
            <person name="Sekiguchi Y."/>
        </authorList>
    </citation>
    <scope>NUCLEOTIDE SEQUENCE [LARGE SCALE GENOMIC DNA]</scope>
    <source>
        <strain evidence="4">NM7</strain>
    </source>
</reference>
<name>A0A170YYU2_9BACT</name>
<dbReference type="InterPro" id="IPR026444">
    <property type="entry name" value="Secre_tail"/>
</dbReference>
<evidence type="ECO:0000259" key="2">
    <source>
        <dbReference type="Pfam" id="PF18962"/>
    </source>
</evidence>
<dbReference type="Gene3D" id="2.60.120.380">
    <property type="match status" value="1"/>
</dbReference>
<gene>
    <name evidence="3" type="ORF">PJIAN_1781</name>
</gene>
<comment type="caution">
    <text evidence="3">The sequence shown here is derived from an EMBL/GenBank/DDBJ whole genome shotgun (WGS) entry which is preliminary data.</text>
</comment>
<proteinExistence type="predicted"/>
<keyword evidence="4" id="KW-1185">Reference proteome</keyword>
<evidence type="ECO:0000313" key="3">
    <source>
        <dbReference type="EMBL" id="GAT62189.1"/>
    </source>
</evidence>
<dbReference type="Proteomes" id="UP000076586">
    <property type="component" value="Unassembled WGS sequence"/>
</dbReference>
<organism evidence="3 4">
    <name type="scientific">Paludibacter jiangxiensis</name>
    <dbReference type="NCBI Taxonomy" id="681398"/>
    <lineage>
        <taxon>Bacteria</taxon>
        <taxon>Pseudomonadati</taxon>
        <taxon>Bacteroidota</taxon>
        <taxon>Bacteroidia</taxon>
        <taxon>Bacteroidales</taxon>
        <taxon>Paludibacteraceae</taxon>
        <taxon>Paludibacter</taxon>
    </lineage>
</organism>
<dbReference type="Pfam" id="PF18962">
    <property type="entry name" value="Por_Secre_tail"/>
    <property type="match status" value="1"/>
</dbReference>
<dbReference type="NCBIfam" id="TIGR04183">
    <property type="entry name" value="Por_Secre_tail"/>
    <property type="match status" value="1"/>
</dbReference>
<protein>
    <submittedName>
        <fullName evidence="3">Por secretion system C-terminal sorting domain-containing protein</fullName>
    </submittedName>
</protein>
<dbReference type="EMBL" id="BDCR01000001">
    <property type="protein sequence ID" value="GAT62189.1"/>
    <property type="molecule type" value="Genomic_DNA"/>
</dbReference>
<keyword evidence="1" id="KW-0732">Signal</keyword>
<dbReference type="AlphaFoldDB" id="A0A170YYU2"/>
<feature type="domain" description="Secretion system C-terminal sorting" evidence="2">
    <location>
        <begin position="87"/>
        <end position="154"/>
    </location>
</feature>
<dbReference type="RefSeq" id="WP_153802479.1">
    <property type="nucleotide sequence ID" value="NZ_BDCR01000001.1"/>
</dbReference>
<evidence type="ECO:0000256" key="1">
    <source>
        <dbReference type="SAM" id="SignalP"/>
    </source>
</evidence>
<dbReference type="OrthoDB" id="1352409at2"/>
<accession>A0A170YYU2</accession>
<dbReference type="STRING" id="681398.PJIAN_1781"/>
<feature type="signal peptide" evidence="1">
    <location>
        <begin position="1"/>
        <end position="19"/>
    </location>
</feature>
<evidence type="ECO:0000313" key="4">
    <source>
        <dbReference type="Proteomes" id="UP000076586"/>
    </source>
</evidence>
<feature type="chain" id="PRO_5007904939" evidence="1">
    <location>
        <begin position="20"/>
        <end position="166"/>
    </location>
</feature>
<reference evidence="4" key="2">
    <citation type="journal article" date="2017" name="Genome Announc.">
        <title>Draft genome sequence of Paludibacter jiangxiensis NM7(T), a propionate-producing fermentative bacterium.</title>
        <authorList>
            <person name="Qiu Y.-L."/>
            <person name="Tourlousse D.M."/>
            <person name="Matsuura N."/>
            <person name="Ohashi A."/>
            <person name="Sekiguchi Y."/>
        </authorList>
    </citation>
    <scope>NUCLEOTIDE SEQUENCE [LARGE SCALE GENOMIC DNA]</scope>
    <source>
        <strain evidence="4">NM7</strain>
    </source>
</reference>
<sequence>MRFFAFIFLSILFPLALFAQEATSSAGGNISGKGGSVSYTLGQVSYTSISVSDIIFGEGVQQAFDKTSGIIIPGETSSSDLTIDCVVFPNPTTNYVTLTIKNSNYNDLKYLLYDSSKKLITQNDIQTANTIVSLVDLPTGTYLLTVMNPKKNILRIVKIIKDYIQQ</sequence>